<dbReference type="PRINTS" id="PR01223">
    <property type="entry name" value="BRIDEOF7LESS"/>
</dbReference>
<dbReference type="GO" id="GO:0007601">
    <property type="term" value="P:visual perception"/>
    <property type="evidence" value="ECO:0007669"/>
    <property type="project" value="InterPro"/>
</dbReference>
<feature type="transmembrane region" description="Helical" evidence="7">
    <location>
        <begin position="52"/>
        <end position="80"/>
    </location>
</feature>
<evidence type="ECO:0000259" key="9">
    <source>
        <dbReference type="PROSITE" id="PS50259"/>
    </source>
</evidence>
<feature type="transmembrane region" description="Helical" evidence="7">
    <location>
        <begin position="274"/>
        <end position="293"/>
    </location>
</feature>
<dbReference type="EMBL" id="JAERUA010000022">
    <property type="protein sequence ID" value="KAI1884405.1"/>
    <property type="molecule type" value="Genomic_DNA"/>
</dbReference>
<dbReference type="PANTHER" id="PTHR14511:SF15">
    <property type="entry name" value="G-PROTEIN COUPLED RECEPTOR FAMILY C GROUP 5 MEMBER C"/>
    <property type="match status" value="1"/>
</dbReference>
<feature type="compositionally biased region" description="Polar residues" evidence="6">
    <location>
        <begin position="417"/>
        <end position="430"/>
    </location>
</feature>
<dbReference type="PANTHER" id="PTHR14511">
    <property type="entry name" value="G PROTEIN COUPLED RECEPTOR, CLASS C, GROUP 5"/>
    <property type="match status" value="1"/>
</dbReference>
<dbReference type="GO" id="GO:0004930">
    <property type="term" value="F:G protein-coupled receptor activity"/>
    <property type="evidence" value="ECO:0007669"/>
    <property type="project" value="InterPro"/>
</dbReference>
<dbReference type="InterPro" id="IPR051753">
    <property type="entry name" value="RA-inducible_GPCR3"/>
</dbReference>
<evidence type="ECO:0000256" key="5">
    <source>
        <dbReference type="ARBA" id="ARBA00023136"/>
    </source>
</evidence>
<dbReference type="Pfam" id="PF00003">
    <property type="entry name" value="7tm_3"/>
    <property type="match status" value="1"/>
</dbReference>
<dbReference type="PROSITE" id="PS50259">
    <property type="entry name" value="G_PROTEIN_RECEP_F3_4"/>
    <property type="match status" value="1"/>
</dbReference>
<evidence type="ECO:0000313" key="11">
    <source>
        <dbReference type="Proteomes" id="UP000829720"/>
    </source>
</evidence>
<feature type="region of interest" description="Disordered" evidence="6">
    <location>
        <begin position="385"/>
        <end position="430"/>
    </location>
</feature>
<evidence type="ECO:0000256" key="6">
    <source>
        <dbReference type="SAM" id="MobiDB-lite"/>
    </source>
</evidence>
<keyword evidence="8" id="KW-0732">Signal</keyword>
<feature type="transmembrane region" description="Helical" evidence="7">
    <location>
        <begin position="239"/>
        <end position="262"/>
    </location>
</feature>
<protein>
    <recommendedName>
        <fullName evidence="9">G-protein coupled receptors family 3 profile domain-containing protein</fullName>
    </recommendedName>
</protein>
<evidence type="ECO:0000313" key="10">
    <source>
        <dbReference type="EMBL" id="KAI1884405.1"/>
    </source>
</evidence>
<comment type="caution">
    <text evidence="10">The sequence shown here is derived from an EMBL/GenBank/DDBJ whole genome shotgun (WGS) entry which is preliminary data.</text>
</comment>
<dbReference type="GO" id="GO:0005118">
    <property type="term" value="F:sevenless binding"/>
    <property type="evidence" value="ECO:0007669"/>
    <property type="project" value="InterPro"/>
</dbReference>
<evidence type="ECO:0000256" key="7">
    <source>
        <dbReference type="SAM" id="Phobius"/>
    </source>
</evidence>
<name>A0A8T3CNW6_9TELE</name>
<comment type="subcellular location">
    <subcellularLocation>
        <location evidence="1">Membrane</location>
        <topology evidence="1">Multi-pass membrane protein</topology>
    </subcellularLocation>
</comment>
<keyword evidence="3 7" id="KW-0812">Transmembrane</keyword>
<dbReference type="Proteomes" id="UP000829720">
    <property type="component" value="Unassembled WGS sequence"/>
</dbReference>
<feature type="transmembrane region" description="Helical" evidence="7">
    <location>
        <begin position="126"/>
        <end position="149"/>
    </location>
</feature>
<evidence type="ECO:0000256" key="4">
    <source>
        <dbReference type="ARBA" id="ARBA00022989"/>
    </source>
</evidence>
<keyword evidence="11" id="KW-1185">Reference proteome</keyword>
<feature type="chain" id="PRO_5035842471" description="G-protein coupled receptors family 3 profile domain-containing protein" evidence="8">
    <location>
        <begin position="29"/>
        <end position="430"/>
    </location>
</feature>
<keyword evidence="4 7" id="KW-1133">Transmembrane helix</keyword>
<dbReference type="GO" id="GO:0070062">
    <property type="term" value="C:extracellular exosome"/>
    <property type="evidence" value="ECO:0007669"/>
    <property type="project" value="TreeGrafter"/>
</dbReference>
<dbReference type="InterPro" id="IPR017978">
    <property type="entry name" value="GPCR_3_C"/>
</dbReference>
<reference evidence="10" key="1">
    <citation type="submission" date="2021-01" db="EMBL/GenBank/DDBJ databases">
        <authorList>
            <person name="Zahm M."/>
            <person name="Roques C."/>
            <person name="Cabau C."/>
            <person name="Klopp C."/>
            <person name="Donnadieu C."/>
            <person name="Jouanno E."/>
            <person name="Lampietro C."/>
            <person name="Louis A."/>
            <person name="Herpin A."/>
            <person name="Echchiki A."/>
            <person name="Berthelot C."/>
            <person name="Parey E."/>
            <person name="Roest-Crollius H."/>
            <person name="Braasch I."/>
            <person name="Postlethwait J."/>
            <person name="Bobe J."/>
            <person name="Montfort J."/>
            <person name="Bouchez O."/>
            <person name="Begum T."/>
            <person name="Mejri S."/>
            <person name="Adams A."/>
            <person name="Chen W.-J."/>
            <person name="Guiguen Y."/>
        </authorList>
    </citation>
    <scope>NUCLEOTIDE SEQUENCE</scope>
    <source>
        <tissue evidence="10">Blood</tissue>
    </source>
</reference>
<dbReference type="InterPro" id="IPR002956">
    <property type="entry name" value="Bride_of_7less"/>
</dbReference>
<proteinExistence type="inferred from homology"/>
<dbReference type="AlphaFoldDB" id="A0A8T3CNW6"/>
<sequence length="430" mass="46197">MARTAISFPLALLPHFTASLWSLPGVGASNSTPYGCSSSLGTLYHNLCDLDAVWGVVVEAFAAVGAVAAFILLVVLVASLPFVKIGGRRSAVGLQVGLLVSTFGLFGLAFAFIIGRDYSTCVARRFLFGVLFAGCFSCLLMHCVSLNALSRHGRGYRGWKLCLGAAAVWAVEAIINALWLIVTVVRYPVNSPQEPVPCAITNPDFAMALIYVMALLVAVLVAAAASLGGKHTEWHRVGIFILATSILSVGIWVAWVVMYVYGNKERAESTWDDPTLAIALVANGWVFLALYIIPEIAALTDESKEQQSPVGDSYPVGGVGYETILKEQKEQNVYMENKAFTMDEPSTAGRPVSPYSGYNGQIRSCVYQPTELALITKRMNLSHETGPPWVTSASLPQTSSGPSERRDEGRPVPGQPHGSSGNGLNVRTHW</sequence>
<dbReference type="OrthoDB" id="9880600at2759"/>
<comment type="similarity">
    <text evidence="2">Belongs to the G-protein coupled receptor 3 family.</text>
</comment>
<evidence type="ECO:0000256" key="3">
    <source>
        <dbReference type="ARBA" id="ARBA00022692"/>
    </source>
</evidence>
<feature type="domain" description="G-protein coupled receptors family 3 profile" evidence="9">
    <location>
        <begin position="98"/>
        <end position="296"/>
    </location>
</feature>
<dbReference type="GO" id="GO:0030295">
    <property type="term" value="F:protein kinase activator activity"/>
    <property type="evidence" value="ECO:0007669"/>
    <property type="project" value="TreeGrafter"/>
</dbReference>
<feature type="signal peptide" evidence="8">
    <location>
        <begin position="1"/>
        <end position="28"/>
    </location>
</feature>
<dbReference type="GO" id="GO:0043235">
    <property type="term" value="C:receptor complex"/>
    <property type="evidence" value="ECO:0007669"/>
    <property type="project" value="TreeGrafter"/>
</dbReference>
<evidence type="ECO:0000256" key="2">
    <source>
        <dbReference type="ARBA" id="ARBA00007242"/>
    </source>
</evidence>
<accession>A0A8T3CNW6</accession>
<feature type="compositionally biased region" description="Polar residues" evidence="6">
    <location>
        <begin position="391"/>
        <end position="402"/>
    </location>
</feature>
<gene>
    <name evidence="10" type="ORF">AGOR_G00226070</name>
</gene>
<evidence type="ECO:0000256" key="1">
    <source>
        <dbReference type="ARBA" id="ARBA00004141"/>
    </source>
</evidence>
<feature type="transmembrane region" description="Helical" evidence="7">
    <location>
        <begin position="92"/>
        <end position="114"/>
    </location>
</feature>
<keyword evidence="5 7" id="KW-0472">Membrane</keyword>
<dbReference type="GO" id="GO:0005886">
    <property type="term" value="C:plasma membrane"/>
    <property type="evidence" value="ECO:0007669"/>
    <property type="project" value="TreeGrafter"/>
</dbReference>
<organism evidence="10 11">
    <name type="scientific">Albula goreensis</name>
    <dbReference type="NCBI Taxonomy" id="1534307"/>
    <lineage>
        <taxon>Eukaryota</taxon>
        <taxon>Metazoa</taxon>
        <taxon>Chordata</taxon>
        <taxon>Craniata</taxon>
        <taxon>Vertebrata</taxon>
        <taxon>Euteleostomi</taxon>
        <taxon>Actinopterygii</taxon>
        <taxon>Neopterygii</taxon>
        <taxon>Teleostei</taxon>
        <taxon>Albuliformes</taxon>
        <taxon>Albulidae</taxon>
        <taxon>Albula</taxon>
    </lineage>
</organism>
<feature type="transmembrane region" description="Helical" evidence="7">
    <location>
        <begin position="161"/>
        <end position="185"/>
    </location>
</feature>
<evidence type="ECO:0000256" key="8">
    <source>
        <dbReference type="SAM" id="SignalP"/>
    </source>
</evidence>
<feature type="transmembrane region" description="Helical" evidence="7">
    <location>
        <begin position="205"/>
        <end position="227"/>
    </location>
</feature>